<dbReference type="Proteomes" id="UP001470230">
    <property type="component" value="Unassembled WGS sequence"/>
</dbReference>
<dbReference type="InterPro" id="IPR029063">
    <property type="entry name" value="SAM-dependent_MTases_sf"/>
</dbReference>
<dbReference type="NCBIfam" id="TIGR01444">
    <property type="entry name" value="fkbM_fam"/>
    <property type="match status" value="1"/>
</dbReference>
<dbReference type="EMBL" id="JAPFFF010000055">
    <property type="protein sequence ID" value="KAK8838561.1"/>
    <property type="molecule type" value="Genomic_DNA"/>
</dbReference>
<protein>
    <recommendedName>
        <fullName evidence="2">Methyltransferase FkbM domain-containing protein</fullName>
    </recommendedName>
</protein>
<feature type="transmembrane region" description="Helical" evidence="1">
    <location>
        <begin position="20"/>
        <end position="49"/>
    </location>
</feature>
<dbReference type="PANTHER" id="PTHR34203:SF15">
    <property type="entry name" value="SLL1173 PROTEIN"/>
    <property type="match status" value="1"/>
</dbReference>
<dbReference type="InterPro" id="IPR052514">
    <property type="entry name" value="SAM-dependent_MTase"/>
</dbReference>
<proteinExistence type="predicted"/>
<dbReference type="InterPro" id="IPR006342">
    <property type="entry name" value="FkbM_mtfrase"/>
</dbReference>
<evidence type="ECO:0000256" key="1">
    <source>
        <dbReference type="SAM" id="Phobius"/>
    </source>
</evidence>
<comment type="caution">
    <text evidence="3">The sequence shown here is derived from an EMBL/GenBank/DDBJ whole genome shotgun (WGS) entry which is preliminary data.</text>
</comment>
<dbReference type="SUPFAM" id="SSF53335">
    <property type="entry name" value="S-adenosyl-L-methionine-dependent methyltransferases"/>
    <property type="match status" value="1"/>
</dbReference>
<feature type="domain" description="Methyltransferase FkbM" evidence="2">
    <location>
        <begin position="220"/>
        <end position="356"/>
    </location>
</feature>
<evidence type="ECO:0000313" key="3">
    <source>
        <dbReference type="EMBL" id="KAK8838561.1"/>
    </source>
</evidence>
<reference evidence="3 4" key="1">
    <citation type="submission" date="2024-04" db="EMBL/GenBank/DDBJ databases">
        <title>Tritrichomonas musculus Genome.</title>
        <authorList>
            <person name="Alves-Ferreira E."/>
            <person name="Grigg M."/>
            <person name="Lorenzi H."/>
            <person name="Galac M."/>
        </authorList>
    </citation>
    <scope>NUCLEOTIDE SEQUENCE [LARGE SCALE GENOMIC DNA]</scope>
    <source>
        <strain evidence="3 4">EAF2021</strain>
    </source>
</reference>
<keyword evidence="4" id="KW-1185">Reference proteome</keyword>
<keyword evidence="1" id="KW-0812">Transmembrane</keyword>
<keyword evidence="1" id="KW-1133">Transmembrane helix</keyword>
<sequence length="381" mass="44279">MNSQRYESFSRPNSRISRSFLYRIYLAYKRATVASILFLSILWIIIFIYNSPVFVPIPIEILDIPIRIGFQKKFYCVHNITSYNIDPKIILDIKNKFNNSLEQANSFILDELEYFQKDIDEQSSDLIGYVMTSILVSLNCENTKFRWNSIQNKIRNPIRKAVAKAKEQFLVSGYGPEVFWSKHGLYDASTKILDYIKTRDIVDIGAFCGDSLLVLLNYTDKTVYSFEYSPANIKLIETTINNNFLDKKHIKIISKGISNKVEQIKTDYEQSPKSQVKETSSGNIINMTTIDVESKKYNMNVGFMKADIEGMELYALEGAVETIKRDRPIISFSIYHNFDGLFRIRHFIDRFPNYTFQYKLGAWNSVSFGELIIFAYPKELD</sequence>
<keyword evidence="1" id="KW-0472">Membrane</keyword>
<dbReference type="Gene3D" id="3.40.50.150">
    <property type="entry name" value="Vaccinia Virus protein VP39"/>
    <property type="match status" value="1"/>
</dbReference>
<organism evidence="3 4">
    <name type="scientific">Tritrichomonas musculus</name>
    <dbReference type="NCBI Taxonomy" id="1915356"/>
    <lineage>
        <taxon>Eukaryota</taxon>
        <taxon>Metamonada</taxon>
        <taxon>Parabasalia</taxon>
        <taxon>Tritrichomonadida</taxon>
        <taxon>Tritrichomonadidae</taxon>
        <taxon>Tritrichomonas</taxon>
    </lineage>
</organism>
<evidence type="ECO:0000259" key="2">
    <source>
        <dbReference type="Pfam" id="PF05050"/>
    </source>
</evidence>
<dbReference type="Pfam" id="PF05050">
    <property type="entry name" value="Methyltransf_21"/>
    <property type="match status" value="1"/>
</dbReference>
<accession>A0ABR2GY23</accession>
<name>A0ABR2GY23_9EUKA</name>
<gene>
    <name evidence="3" type="ORF">M9Y10_033193</name>
</gene>
<dbReference type="PANTHER" id="PTHR34203">
    <property type="entry name" value="METHYLTRANSFERASE, FKBM FAMILY PROTEIN"/>
    <property type="match status" value="1"/>
</dbReference>
<evidence type="ECO:0000313" key="4">
    <source>
        <dbReference type="Proteomes" id="UP001470230"/>
    </source>
</evidence>